<accession>A0A0A9H055</accession>
<organism evidence="1">
    <name type="scientific">Arundo donax</name>
    <name type="common">Giant reed</name>
    <name type="synonym">Donax arundinaceus</name>
    <dbReference type="NCBI Taxonomy" id="35708"/>
    <lineage>
        <taxon>Eukaryota</taxon>
        <taxon>Viridiplantae</taxon>
        <taxon>Streptophyta</taxon>
        <taxon>Embryophyta</taxon>
        <taxon>Tracheophyta</taxon>
        <taxon>Spermatophyta</taxon>
        <taxon>Magnoliopsida</taxon>
        <taxon>Liliopsida</taxon>
        <taxon>Poales</taxon>
        <taxon>Poaceae</taxon>
        <taxon>PACMAD clade</taxon>
        <taxon>Arundinoideae</taxon>
        <taxon>Arundineae</taxon>
        <taxon>Arundo</taxon>
    </lineage>
</organism>
<proteinExistence type="predicted"/>
<reference evidence="1" key="1">
    <citation type="submission" date="2014-09" db="EMBL/GenBank/DDBJ databases">
        <authorList>
            <person name="Magalhaes I.L.F."/>
            <person name="Oliveira U."/>
            <person name="Santos F.R."/>
            <person name="Vidigal T.H.D.A."/>
            <person name="Brescovit A.D."/>
            <person name="Santos A.J."/>
        </authorList>
    </citation>
    <scope>NUCLEOTIDE SEQUENCE</scope>
    <source>
        <tissue evidence="1">Shoot tissue taken approximately 20 cm above the soil surface</tissue>
    </source>
</reference>
<reference evidence="1" key="2">
    <citation type="journal article" date="2015" name="Data Brief">
        <title>Shoot transcriptome of the giant reed, Arundo donax.</title>
        <authorList>
            <person name="Barrero R.A."/>
            <person name="Guerrero F.D."/>
            <person name="Moolhuijzen P."/>
            <person name="Goolsby J.A."/>
            <person name="Tidwell J."/>
            <person name="Bellgard S.E."/>
            <person name="Bellgard M.I."/>
        </authorList>
    </citation>
    <scope>NUCLEOTIDE SEQUENCE</scope>
    <source>
        <tissue evidence="1">Shoot tissue taken approximately 20 cm above the soil surface</tissue>
    </source>
</reference>
<dbReference type="EMBL" id="GBRH01169665">
    <property type="protein sequence ID" value="JAE28231.1"/>
    <property type="molecule type" value="Transcribed_RNA"/>
</dbReference>
<protein>
    <submittedName>
        <fullName evidence="1">Uncharacterized protein</fullName>
    </submittedName>
</protein>
<sequence>MNRDRETITLHSIASCTSYELGQRTLEKYIIFRFSEVFDQQCLFPAFTFIPDYMLIHNQQYKGPDFVWHTAFPKHSILFDVLACATRL</sequence>
<dbReference type="AlphaFoldDB" id="A0A0A9H055"/>
<evidence type="ECO:0000313" key="1">
    <source>
        <dbReference type="EMBL" id="JAE28231.1"/>
    </source>
</evidence>
<name>A0A0A9H055_ARUDO</name>